<dbReference type="InterPro" id="IPR036236">
    <property type="entry name" value="Znf_C2H2_sf"/>
</dbReference>
<evidence type="ECO:0000313" key="10">
    <source>
        <dbReference type="EMBL" id="PTB44129.1"/>
    </source>
</evidence>
<dbReference type="PROSITE" id="PS00028">
    <property type="entry name" value="ZINC_FINGER_C2H2_1"/>
    <property type="match status" value="2"/>
</dbReference>
<feature type="region of interest" description="Disordered" evidence="8">
    <location>
        <begin position="296"/>
        <end position="319"/>
    </location>
</feature>
<dbReference type="InterPro" id="IPR051059">
    <property type="entry name" value="VerF-like"/>
</dbReference>
<evidence type="ECO:0000313" key="11">
    <source>
        <dbReference type="Proteomes" id="UP000240493"/>
    </source>
</evidence>
<dbReference type="AlphaFoldDB" id="A0A2T3ZH49"/>
<keyword evidence="5" id="KW-0862">Zinc</keyword>
<dbReference type="SUPFAM" id="SSF57667">
    <property type="entry name" value="beta-beta-alpha zinc fingers"/>
    <property type="match status" value="1"/>
</dbReference>
<dbReference type="GO" id="GO:0000981">
    <property type="term" value="F:DNA-binding transcription factor activity, RNA polymerase II-specific"/>
    <property type="evidence" value="ECO:0007669"/>
    <property type="project" value="InterPro"/>
</dbReference>
<comment type="subcellular location">
    <subcellularLocation>
        <location evidence="1">Nucleus</location>
    </subcellularLocation>
</comment>
<keyword evidence="4 7" id="KW-0863">Zinc-finger</keyword>
<protein>
    <recommendedName>
        <fullName evidence="9">C2H2-type domain-containing protein</fullName>
    </recommendedName>
</protein>
<feature type="compositionally biased region" description="Low complexity" evidence="8">
    <location>
        <begin position="447"/>
        <end position="465"/>
    </location>
</feature>
<feature type="domain" description="C2H2-type" evidence="9">
    <location>
        <begin position="38"/>
        <end position="65"/>
    </location>
</feature>
<dbReference type="PROSITE" id="PS50157">
    <property type="entry name" value="ZINC_FINGER_C2H2_2"/>
    <property type="match status" value="2"/>
</dbReference>
<dbReference type="InterPro" id="IPR007219">
    <property type="entry name" value="XnlR_reg_dom"/>
</dbReference>
<accession>A0A2T3ZH49</accession>
<gene>
    <name evidence="10" type="ORF">M441DRAFT_342009</name>
</gene>
<feature type="compositionally biased region" description="Pro residues" evidence="8">
    <location>
        <begin position="132"/>
        <end position="151"/>
    </location>
</feature>
<dbReference type="GO" id="GO:0006351">
    <property type="term" value="P:DNA-templated transcription"/>
    <property type="evidence" value="ECO:0007669"/>
    <property type="project" value="InterPro"/>
</dbReference>
<dbReference type="GO" id="GO:0000978">
    <property type="term" value="F:RNA polymerase II cis-regulatory region sequence-specific DNA binding"/>
    <property type="evidence" value="ECO:0007669"/>
    <property type="project" value="InterPro"/>
</dbReference>
<evidence type="ECO:0000256" key="8">
    <source>
        <dbReference type="SAM" id="MobiDB-lite"/>
    </source>
</evidence>
<dbReference type="PANTHER" id="PTHR40626">
    <property type="entry name" value="MIP31509P"/>
    <property type="match status" value="1"/>
</dbReference>
<evidence type="ECO:0000259" key="9">
    <source>
        <dbReference type="PROSITE" id="PS50157"/>
    </source>
</evidence>
<feature type="compositionally biased region" description="Polar residues" evidence="8">
    <location>
        <begin position="467"/>
        <end position="477"/>
    </location>
</feature>
<proteinExistence type="predicted"/>
<dbReference type="SMART" id="SM00355">
    <property type="entry name" value="ZnF_C2H2"/>
    <property type="match status" value="2"/>
</dbReference>
<dbReference type="OrthoDB" id="654211at2759"/>
<dbReference type="EMBL" id="KZ679258">
    <property type="protein sequence ID" value="PTB44129.1"/>
    <property type="molecule type" value="Genomic_DNA"/>
</dbReference>
<keyword evidence="3" id="KW-0677">Repeat</keyword>
<keyword evidence="6" id="KW-0539">Nucleus</keyword>
<dbReference type="PANTHER" id="PTHR40626:SF10">
    <property type="entry name" value="C2H2-TYPE DOMAIN-CONTAINING PROTEIN"/>
    <property type="match status" value="1"/>
</dbReference>
<sequence length="926" mass="103020">MLALQTLEGPAALPPPDQSTALALADMGENRNQKPKTLPCKYCSKRFRRVEHVQRHERTHTKEKPFACGWDRCGKTFGRRDLLVRHEKLVHLNEGHKDASRPRKLSGASMHKPSLSDSHVELDVMGIHRLRPPPPPPPATATLLPPQPSPPQQHQTQAPPPPFHHEPMTSNAGGHLVQQDSQAAARTAACNLDLLSDAALASEVNTMQPILNNMPQQPPTHARVKSYPDNMEGYAERARVDAPILTAGFAPQPPQPSYDDYNLFLDDYTTPQHFLPPHFEPDQQINFFARSPAAFQRGNSKPNSQLPSRFGSLAPDVQEPGSRLHEEVSRSPLRISVVDHTAIKNRLEEFSSVLPADFVFPSRHTLTRFLDGYIGGFHEQIPFLHLPTLSPTELAPELLLAILAVGAQYRFESKRGYALWYAAKAVSMEQIRRRHSSEIHALLPNASSYSPHSTRPSPSTSYRHSFASAQSERPITQDTHREPYSPNTPQSRLETIQAVLLLFSLGLWGAKTILNEALSLQSTLAILIREEGLTEDISQASVTDWESWIRREGATRTKLIAYSFFNLCSIAYDLPPLLVTSELKLSLPLPARLWRAETAWQWQELRQSTPLVEITVHEAIARLFGRTNQGLPNHLSSLGFYVLIHALIQHIYFLKQTSLAAGLPFDTQRTLKVEDVDEVTGALRVWHNTVEQHHYLLATGSGPFASTDFAPGGLLAYNATALLRLAYIRLYTDTPLSRELQSRDSMLMASAMISTPMVVRSVRLHGAVFQAVHALSMLVKAGVNYVARTKSTEWSIQHSLCNFECALLLAKWLLTLASLSPSDSPVTLDEKNLLETVSKMLDETEFAVPVDPSLAGMNANPQMEATTGPMKLRQLASAVVRLWAETFKGTHIFDMIKTMGASLDGYADLVDKPRDRVSMASNATMN</sequence>
<feature type="compositionally biased region" description="Polar residues" evidence="8">
    <location>
        <begin position="168"/>
        <end position="182"/>
    </location>
</feature>
<evidence type="ECO:0000256" key="3">
    <source>
        <dbReference type="ARBA" id="ARBA00022737"/>
    </source>
</evidence>
<reference evidence="10 11" key="1">
    <citation type="submission" date="2016-07" db="EMBL/GenBank/DDBJ databases">
        <title>Multiple horizontal gene transfer events from other fungi enriched the ability of initially mycotrophic Trichoderma (Ascomycota) to feed on dead plant biomass.</title>
        <authorList>
            <consortium name="DOE Joint Genome Institute"/>
            <person name="Aerts A."/>
            <person name="Atanasova L."/>
            <person name="Chenthamara K."/>
            <person name="Zhang J."/>
            <person name="Grujic M."/>
            <person name="Henrissat B."/>
            <person name="Kuo A."/>
            <person name="Salamov A."/>
            <person name="Lipzen A."/>
            <person name="Labutti K."/>
            <person name="Barry K."/>
            <person name="Miao Y."/>
            <person name="Rahimi M.J."/>
            <person name="Shen Q."/>
            <person name="Grigoriev I.V."/>
            <person name="Kubicek C.P."/>
            <person name="Druzhinina I.S."/>
        </authorList>
    </citation>
    <scope>NUCLEOTIDE SEQUENCE [LARGE SCALE GENOMIC DNA]</scope>
    <source>
        <strain evidence="10 11">CBS 433.97</strain>
    </source>
</reference>
<evidence type="ECO:0000256" key="2">
    <source>
        <dbReference type="ARBA" id="ARBA00022723"/>
    </source>
</evidence>
<dbReference type="CDD" id="cd12148">
    <property type="entry name" value="fungal_TF_MHR"/>
    <property type="match status" value="1"/>
</dbReference>
<dbReference type="Gene3D" id="3.30.160.60">
    <property type="entry name" value="Classic Zinc Finger"/>
    <property type="match status" value="2"/>
</dbReference>
<feature type="region of interest" description="Disordered" evidence="8">
    <location>
        <begin position="94"/>
        <end position="182"/>
    </location>
</feature>
<dbReference type="Pfam" id="PF00096">
    <property type="entry name" value="zf-C2H2"/>
    <property type="match status" value="1"/>
</dbReference>
<dbReference type="Proteomes" id="UP000240493">
    <property type="component" value="Unassembled WGS sequence"/>
</dbReference>
<keyword evidence="2" id="KW-0479">Metal-binding</keyword>
<dbReference type="Pfam" id="PF04082">
    <property type="entry name" value="Fungal_trans"/>
    <property type="match status" value="1"/>
</dbReference>
<dbReference type="GO" id="GO:0005634">
    <property type="term" value="C:nucleus"/>
    <property type="evidence" value="ECO:0007669"/>
    <property type="project" value="UniProtKB-SubCell"/>
</dbReference>
<evidence type="ECO:0000256" key="6">
    <source>
        <dbReference type="ARBA" id="ARBA00023242"/>
    </source>
</evidence>
<dbReference type="GO" id="GO:0008270">
    <property type="term" value="F:zinc ion binding"/>
    <property type="evidence" value="ECO:0007669"/>
    <property type="project" value="UniProtKB-KW"/>
</dbReference>
<feature type="region of interest" description="Disordered" evidence="8">
    <location>
        <begin position="447"/>
        <end position="489"/>
    </location>
</feature>
<evidence type="ECO:0000256" key="7">
    <source>
        <dbReference type="PROSITE-ProRule" id="PRU00042"/>
    </source>
</evidence>
<organism evidence="10 11">
    <name type="scientific">Trichoderma asperellum (strain ATCC 204424 / CBS 433.97 / NBRC 101777)</name>
    <dbReference type="NCBI Taxonomy" id="1042311"/>
    <lineage>
        <taxon>Eukaryota</taxon>
        <taxon>Fungi</taxon>
        <taxon>Dikarya</taxon>
        <taxon>Ascomycota</taxon>
        <taxon>Pezizomycotina</taxon>
        <taxon>Sordariomycetes</taxon>
        <taxon>Hypocreomycetidae</taxon>
        <taxon>Hypocreales</taxon>
        <taxon>Hypocreaceae</taxon>
        <taxon>Trichoderma</taxon>
    </lineage>
</organism>
<name>A0A2T3ZH49_TRIA4</name>
<dbReference type="InterPro" id="IPR013087">
    <property type="entry name" value="Znf_C2H2_type"/>
</dbReference>
<feature type="compositionally biased region" description="Polar residues" evidence="8">
    <location>
        <begin position="297"/>
        <end position="307"/>
    </location>
</feature>
<evidence type="ECO:0000256" key="4">
    <source>
        <dbReference type="ARBA" id="ARBA00022771"/>
    </source>
</evidence>
<keyword evidence="11" id="KW-1185">Reference proteome</keyword>
<evidence type="ECO:0000256" key="1">
    <source>
        <dbReference type="ARBA" id="ARBA00004123"/>
    </source>
</evidence>
<feature type="domain" description="C2H2-type" evidence="9">
    <location>
        <begin position="66"/>
        <end position="96"/>
    </location>
</feature>
<dbReference type="STRING" id="1042311.A0A2T3ZH49"/>
<evidence type="ECO:0000256" key="5">
    <source>
        <dbReference type="ARBA" id="ARBA00022833"/>
    </source>
</evidence>
<dbReference type="GO" id="GO:0000785">
    <property type="term" value="C:chromatin"/>
    <property type="evidence" value="ECO:0007669"/>
    <property type="project" value="TreeGrafter"/>
</dbReference>